<evidence type="ECO:0000313" key="3">
    <source>
        <dbReference type="Proteomes" id="UP000289856"/>
    </source>
</evidence>
<protein>
    <submittedName>
        <fullName evidence="2">Uncharacterized protein</fullName>
    </submittedName>
</protein>
<name>A0A3T1CYK1_9BACL</name>
<dbReference type="Proteomes" id="UP000289856">
    <property type="component" value="Chromosome"/>
</dbReference>
<dbReference type="AlphaFoldDB" id="A0A3T1CYK1"/>
<reference evidence="2 3" key="1">
    <citation type="submission" date="2019-01" db="EMBL/GenBank/DDBJ databases">
        <title>Complete genome sequence of Cohnella hallensis HS21 isolated from Korean fir (Abies koreana) rhizospheric soil.</title>
        <authorList>
            <person name="Jiang L."/>
            <person name="Kang S.W."/>
            <person name="Kim S."/>
            <person name="Jung J."/>
            <person name="Kim C.Y."/>
            <person name="Kim D.H."/>
            <person name="Kim S.W."/>
            <person name="Lee J."/>
        </authorList>
    </citation>
    <scope>NUCLEOTIDE SEQUENCE [LARGE SCALE GENOMIC DNA]</scope>
    <source>
        <strain evidence="2 3">HS21</strain>
    </source>
</reference>
<gene>
    <name evidence="2" type="ORF">KCTCHS21_03190</name>
</gene>
<accession>A0A3T1CYK1</accession>
<dbReference type="EMBL" id="AP019400">
    <property type="protein sequence ID" value="BBI30920.1"/>
    <property type="molecule type" value="Genomic_DNA"/>
</dbReference>
<organism evidence="2 3">
    <name type="scientific">Cohnella abietis</name>
    <dbReference type="NCBI Taxonomy" id="2507935"/>
    <lineage>
        <taxon>Bacteria</taxon>
        <taxon>Bacillati</taxon>
        <taxon>Bacillota</taxon>
        <taxon>Bacilli</taxon>
        <taxon>Bacillales</taxon>
        <taxon>Paenibacillaceae</taxon>
        <taxon>Cohnella</taxon>
    </lineage>
</organism>
<keyword evidence="3" id="KW-1185">Reference proteome</keyword>
<feature type="compositionally biased region" description="Basic and acidic residues" evidence="1">
    <location>
        <begin position="19"/>
        <end position="38"/>
    </location>
</feature>
<feature type="region of interest" description="Disordered" evidence="1">
    <location>
        <begin position="14"/>
        <end position="61"/>
    </location>
</feature>
<evidence type="ECO:0000256" key="1">
    <source>
        <dbReference type="SAM" id="MobiDB-lite"/>
    </source>
</evidence>
<dbReference type="KEGG" id="cohn:KCTCHS21_03190"/>
<evidence type="ECO:0000313" key="2">
    <source>
        <dbReference type="EMBL" id="BBI30920.1"/>
    </source>
</evidence>
<proteinExistence type="predicted"/>
<sequence length="61" mass="6562">MLCGWLETGERLNSLEIQAGEHPEKTVPSKARDRRAADENGVEPEAGSSSRPNVSVAKQAT</sequence>
<feature type="compositionally biased region" description="Polar residues" evidence="1">
    <location>
        <begin position="47"/>
        <end position="61"/>
    </location>
</feature>